<dbReference type="Gene3D" id="1.10.3730.20">
    <property type="match status" value="1"/>
</dbReference>
<feature type="region of interest" description="Disordered" evidence="5">
    <location>
        <begin position="1"/>
        <end position="23"/>
    </location>
</feature>
<dbReference type="Pfam" id="PF05653">
    <property type="entry name" value="Mg_trans_NIPA"/>
    <property type="match status" value="2"/>
</dbReference>
<feature type="transmembrane region" description="Helical" evidence="6">
    <location>
        <begin position="388"/>
        <end position="406"/>
    </location>
</feature>
<dbReference type="HOGENOM" id="CLU_033925_0_0_1"/>
<dbReference type="SUPFAM" id="SSF103481">
    <property type="entry name" value="Multidrug resistance efflux transporter EmrE"/>
    <property type="match status" value="1"/>
</dbReference>
<feature type="transmembrane region" description="Helical" evidence="6">
    <location>
        <begin position="279"/>
        <end position="302"/>
    </location>
</feature>
<dbReference type="GO" id="GO:0016020">
    <property type="term" value="C:membrane"/>
    <property type="evidence" value="ECO:0007669"/>
    <property type="project" value="UniProtKB-SubCell"/>
</dbReference>
<sequence>MDTVTATATSASSSPSSLSNDTVPAHHASPVIAFIIGLAIILLASVLNAAGLNLTKLDHVRTSAVPKGERRKDWMRPLWLLGMLLYILSQLIGSTLALEYMRAEYVAPLGSSSLVFNFLFARFLVGTPVTSTDVYGTIVVVLGVVGIVAFGSINSGLSNGTDVEHITRLWRRGGWLGFFFAMAFALFCVLIFTSRLDAVLVARADLEAVPFSSTGTRAGVLGVGLGLPGGGLSGGGRRKSLLGRVLGVFGAVKYGWNAAMDWVTEHLEAWAAPKDDKQVAWTLGIGWACCGGGLAGGCLVFAKATVKLLSGSLSHQNPGNQFGHAAPIFTILLLALTAVLQIICLNRGLKVYDSTLVVPVFYGVYTATGFLDSLIFNNEVDSYKSWTLFLIFLSISVLISGVVLLTHKKPEPVTGKTKSATPRPRQRRKAGKKVSGEGVEFEGEQHGEGESSVLWAVGEASDGEDDMGEDEDVDHHQHPSGQLRQGSSSRRNLRAGREGVGLIDREEGEGADDLEVIDRYRHKSEDVWKRRSMDPFRDDTEQELGHGGSGVIR</sequence>
<keyword evidence="2 6" id="KW-0812">Transmembrane</keyword>
<dbReference type="OrthoDB" id="165382at2759"/>
<dbReference type="PANTHER" id="PTHR12570">
    <property type="match status" value="1"/>
</dbReference>
<feature type="region of interest" description="Disordered" evidence="5">
    <location>
        <begin position="534"/>
        <end position="553"/>
    </location>
</feature>
<proteinExistence type="predicted"/>
<gene>
    <name evidence="7" type="ORF">K443DRAFT_671620</name>
</gene>
<keyword evidence="3 6" id="KW-1133">Transmembrane helix</keyword>
<feature type="compositionally biased region" description="Low complexity" evidence="5">
    <location>
        <begin position="1"/>
        <end position="19"/>
    </location>
</feature>
<comment type="subcellular location">
    <subcellularLocation>
        <location evidence="1">Membrane</location>
        <topology evidence="1">Multi-pass membrane protein</topology>
    </subcellularLocation>
</comment>
<feature type="transmembrane region" description="Helical" evidence="6">
    <location>
        <begin position="134"/>
        <end position="153"/>
    </location>
</feature>
<evidence type="ECO:0000256" key="3">
    <source>
        <dbReference type="ARBA" id="ARBA00022989"/>
    </source>
</evidence>
<feature type="transmembrane region" description="Helical" evidence="6">
    <location>
        <begin position="74"/>
        <end position="93"/>
    </location>
</feature>
<feature type="compositionally biased region" description="Acidic residues" evidence="5">
    <location>
        <begin position="461"/>
        <end position="472"/>
    </location>
</feature>
<keyword evidence="4 6" id="KW-0472">Membrane</keyword>
<feature type="compositionally biased region" description="Low complexity" evidence="5">
    <location>
        <begin position="480"/>
        <end position="490"/>
    </location>
</feature>
<feature type="transmembrane region" description="Helical" evidence="6">
    <location>
        <begin position="322"/>
        <end position="344"/>
    </location>
</feature>
<organism evidence="7 8">
    <name type="scientific">Laccaria amethystina LaAM-08-1</name>
    <dbReference type="NCBI Taxonomy" id="1095629"/>
    <lineage>
        <taxon>Eukaryota</taxon>
        <taxon>Fungi</taxon>
        <taxon>Dikarya</taxon>
        <taxon>Basidiomycota</taxon>
        <taxon>Agaricomycotina</taxon>
        <taxon>Agaricomycetes</taxon>
        <taxon>Agaricomycetidae</taxon>
        <taxon>Agaricales</taxon>
        <taxon>Agaricineae</taxon>
        <taxon>Hydnangiaceae</taxon>
        <taxon>Laccaria</taxon>
    </lineage>
</organism>
<feature type="transmembrane region" description="Helical" evidence="6">
    <location>
        <begin position="356"/>
        <end position="376"/>
    </location>
</feature>
<name>A0A0C9XVP8_9AGAR</name>
<feature type="region of interest" description="Disordered" evidence="5">
    <location>
        <begin position="412"/>
        <end position="506"/>
    </location>
</feature>
<dbReference type="PANTHER" id="PTHR12570:SF82">
    <property type="entry name" value="NIPA-LIKE PROTEIN 3"/>
    <property type="match status" value="1"/>
</dbReference>
<evidence type="ECO:0000313" key="8">
    <source>
        <dbReference type="Proteomes" id="UP000054477"/>
    </source>
</evidence>
<dbReference type="InterPro" id="IPR037185">
    <property type="entry name" value="EmrE-like"/>
</dbReference>
<feature type="transmembrane region" description="Helical" evidence="6">
    <location>
        <begin position="173"/>
        <end position="193"/>
    </location>
</feature>
<evidence type="ECO:0000256" key="2">
    <source>
        <dbReference type="ARBA" id="ARBA00022692"/>
    </source>
</evidence>
<dbReference type="InterPro" id="IPR008521">
    <property type="entry name" value="Mg_trans_NIPA"/>
</dbReference>
<dbReference type="Proteomes" id="UP000054477">
    <property type="component" value="Unassembled WGS sequence"/>
</dbReference>
<reference evidence="7 8" key="1">
    <citation type="submission" date="2014-04" db="EMBL/GenBank/DDBJ databases">
        <authorList>
            <consortium name="DOE Joint Genome Institute"/>
            <person name="Kuo A."/>
            <person name="Kohler A."/>
            <person name="Nagy L.G."/>
            <person name="Floudas D."/>
            <person name="Copeland A."/>
            <person name="Barry K.W."/>
            <person name="Cichocki N."/>
            <person name="Veneault-Fourrey C."/>
            <person name="LaButti K."/>
            <person name="Lindquist E.A."/>
            <person name="Lipzen A."/>
            <person name="Lundell T."/>
            <person name="Morin E."/>
            <person name="Murat C."/>
            <person name="Sun H."/>
            <person name="Tunlid A."/>
            <person name="Henrissat B."/>
            <person name="Grigoriev I.V."/>
            <person name="Hibbett D.S."/>
            <person name="Martin F."/>
            <person name="Nordberg H.P."/>
            <person name="Cantor M.N."/>
            <person name="Hua S.X."/>
        </authorList>
    </citation>
    <scope>NUCLEOTIDE SEQUENCE [LARGE SCALE GENOMIC DNA]</scope>
    <source>
        <strain evidence="7 8">LaAM-08-1</strain>
    </source>
</reference>
<feature type="transmembrane region" description="Helical" evidence="6">
    <location>
        <begin position="31"/>
        <end position="54"/>
    </location>
</feature>
<keyword evidence="8" id="KW-1185">Reference proteome</keyword>
<dbReference type="AlphaFoldDB" id="A0A0C9XVP8"/>
<evidence type="ECO:0000256" key="4">
    <source>
        <dbReference type="ARBA" id="ARBA00023136"/>
    </source>
</evidence>
<accession>A0A0C9XVP8</accession>
<evidence type="ECO:0000256" key="6">
    <source>
        <dbReference type="SAM" id="Phobius"/>
    </source>
</evidence>
<dbReference type="GO" id="GO:0015095">
    <property type="term" value="F:magnesium ion transmembrane transporter activity"/>
    <property type="evidence" value="ECO:0007669"/>
    <property type="project" value="InterPro"/>
</dbReference>
<evidence type="ECO:0000256" key="1">
    <source>
        <dbReference type="ARBA" id="ARBA00004141"/>
    </source>
</evidence>
<protein>
    <submittedName>
        <fullName evidence="7">Uncharacterized protein</fullName>
    </submittedName>
</protein>
<evidence type="ECO:0000256" key="5">
    <source>
        <dbReference type="SAM" id="MobiDB-lite"/>
    </source>
</evidence>
<evidence type="ECO:0000313" key="7">
    <source>
        <dbReference type="EMBL" id="KIK09116.1"/>
    </source>
</evidence>
<reference evidence="8" key="2">
    <citation type="submission" date="2015-01" db="EMBL/GenBank/DDBJ databases">
        <title>Evolutionary Origins and Diversification of the Mycorrhizal Mutualists.</title>
        <authorList>
            <consortium name="DOE Joint Genome Institute"/>
            <consortium name="Mycorrhizal Genomics Consortium"/>
            <person name="Kohler A."/>
            <person name="Kuo A."/>
            <person name="Nagy L.G."/>
            <person name="Floudas D."/>
            <person name="Copeland A."/>
            <person name="Barry K.W."/>
            <person name="Cichocki N."/>
            <person name="Veneault-Fourrey C."/>
            <person name="LaButti K."/>
            <person name="Lindquist E.A."/>
            <person name="Lipzen A."/>
            <person name="Lundell T."/>
            <person name="Morin E."/>
            <person name="Murat C."/>
            <person name="Riley R."/>
            <person name="Ohm R."/>
            <person name="Sun H."/>
            <person name="Tunlid A."/>
            <person name="Henrissat B."/>
            <person name="Grigoriev I.V."/>
            <person name="Hibbett D.S."/>
            <person name="Martin F."/>
        </authorList>
    </citation>
    <scope>NUCLEOTIDE SEQUENCE [LARGE SCALE GENOMIC DNA]</scope>
    <source>
        <strain evidence="8">LaAM-08-1</strain>
    </source>
</reference>
<dbReference type="STRING" id="1095629.A0A0C9XVP8"/>
<dbReference type="EMBL" id="KN838539">
    <property type="protein sequence ID" value="KIK09116.1"/>
    <property type="molecule type" value="Genomic_DNA"/>
</dbReference>